<feature type="compositionally biased region" description="Polar residues" evidence="1">
    <location>
        <begin position="131"/>
        <end position="140"/>
    </location>
</feature>
<gene>
    <name evidence="3" type="ORF">FEM03_00665</name>
</gene>
<feature type="signal peptide" evidence="2">
    <location>
        <begin position="1"/>
        <end position="25"/>
    </location>
</feature>
<dbReference type="OrthoDB" id="9824546at2"/>
<feature type="chain" id="PRO_5024290731" evidence="2">
    <location>
        <begin position="26"/>
        <end position="165"/>
    </location>
</feature>
<protein>
    <submittedName>
        <fullName evidence="3">Uncharacterized protein</fullName>
    </submittedName>
</protein>
<accession>A0A5R8KJZ8</accession>
<dbReference type="RefSeq" id="WP_138084245.1">
    <property type="nucleotide sequence ID" value="NZ_VAUV01000001.1"/>
</dbReference>
<sequence length="165" mass="18032">MTDFFRAFFILAFGLLALVSCQSTIPDTADLDRYEKQATDLAERQIALLDAQLARGEISQAQRDRGADSLRAGIRKKAHDLAWTHHELSESEKRAWGEPTGDAPVAPQAPQLGGVANSFYQPKGEVGSGFGSFQNPTTGARNERGYTPSSADVLRDVAVPTDYRY</sequence>
<comment type="caution">
    <text evidence="3">The sequence shown here is derived from an EMBL/GenBank/DDBJ whole genome shotgun (WGS) entry which is preliminary data.</text>
</comment>
<dbReference type="PROSITE" id="PS51257">
    <property type="entry name" value="PROKAR_LIPOPROTEIN"/>
    <property type="match status" value="1"/>
</dbReference>
<feature type="region of interest" description="Disordered" evidence="1">
    <location>
        <begin position="129"/>
        <end position="153"/>
    </location>
</feature>
<proteinExistence type="predicted"/>
<dbReference type="Proteomes" id="UP000306196">
    <property type="component" value="Unassembled WGS sequence"/>
</dbReference>
<evidence type="ECO:0000256" key="1">
    <source>
        <dbReference type="SAM" id="MobiDB-lite"/>
    </source>
</evidence>
<keyword evidence="4" id="KW-1185">Reference proteome</keyword>
<evidence type="ECO:0000313" key="4">
    <source>
        <dbReference type="Proteomes" id="UP000306196"/>
    </source>
</evidence>
<evidence type="ECO:0000313" key="3">
    <source>
        <dbReference type="EMBL" id="TLD72622.1"/>
    </source>
</evidence>
<dbReference type="AlphaFoldDB" id="A0A5R8KJZ8"/>
<organism evidence="3 4">
    <name type="scientific">Phragmitibacter flavus</name>
    <dbReference type="NCBI Taxonomy" id="2576071"/>
    <lineage>
        <taxon>Bacteria</taxon>
        <taxon>Pseudomonadati</taxon>
        <taxon>Verrucomicrobiota</taxon>
        <taxon>Verrucomicrobiia</taxon>
        <taxon>Verrucomicrobiales</taxon>
        <taxon>Verrucomicrobiaceae</taxon>
        <taxon>Phragmitibacter</taxon>
    </lineage>
</organism>
<reference evidence="3 4" key="1">
    <citation type="submission" date="2019-05" db="EMBL/GenBank/DDBJ databases">
        <title>Verrucobacter flavum gen. nov., sp. nov. a new member of the family Verrucomicrobiaceae.</title>
        <authorList>
            <person name="Szuroczki S."/>
            <person name="Abbaszade G."/>
            <person name="Szabo A."/>
            <person name="Felfoldi T."/>
            <person name="Schumann P."/>
            <person name="Boka K."/>
            <person name="Keki Z."/>
            <person name="Toumi M."/>
            <person name="Toth E."/>
        </authorList>
    </citation>
    <scope>NUCLEOTIDE SEQUENCE [LARGE SCALE GENOMIC DNA]</scope>
    <source>
        <strain evidence="3 4">MG-N-17</strain>
    </source>
</reference>
<evidence type="ECO:0000256" key="2">
    <source>
        <dbReference type="SAM" id="SignalP"/>
    </source>
</evidence>
<keyword evidence="2" id="KW-0732">Signal</keyword>
<name>A0A5R8KJZ8_9BACT</name>
<dbReference type="EMBL" id="VAUV01000001">
    <property type="protein sequence ID" value="TLD72622.1"/>
    <property type="molecule type" value="Genomic_DNA"/>
</dbReference>